<name>A0A445MG18_ENSVE</name>
<dbReference type="AlphaFoldDB" id="A0A445MG18"/>
<sequence length="177" mass="18896">MMADTLRLAINCDSSSASFSSQLMATCEAASQVDQLPHSASIVFDAGEPTSASQVDPEAQLPPPPTDDDPPATFLEKVVQQLSLSVGMVASVGPTARNHDDELAFKLYHLVVFTIYGFDIHHLQTMGPVRQAATPANSRLVVGGECPDVSTGEMNYPPQYVAKNRCAESTNNARMDG</sequence>
<evidence type="ECO:0000313" key="2">
    <source>
        <dbReference type="EMBL" id="RZR73163.1"/>
    </source>
</evidence>
<evidence type="ECO:0000256" key="1">
    <source>
        <dbReference type="SAM" id="MobiDB-lite"/>
    </source>
</evidence>
<reference evidence="2" key="1">
    <citation type="journal article" date="2018" name="Data Brief">
        <title>Genome sequence data from 17 accessions of Ensete ventricosum, a staple food crop for millions in Ethiopia.</title>
        <authorList>
            <person name="Yemataw Z."/>
            <person name="Muzemil S."/>
            <person name="Ambachew D."/>
            <person name="Tripathi L."/>
            <person name="Tesfaye K."/>
            <person name="Chala A."/>
            <person name="Farbos A."/>
            <person name="O'Neill P."/>
            <person name="Moore K."/>
            <person name="Grant M."/>
            <person name="Studholme D.J."/>
        </authorList>
    </citation>
    <scope>NUCLEOTIDE SEQUENCE [LARGE SCALE GENOMIC DNA]</scope>
    <source>
        <tissue evidence="2">Leaf</tissue>
    </source>
</reference>
<protein>
    <submittedName>
        <fullName evidence="2">Uncharacterized protein</fullName>
    </submittedName>
</protein>
<feature type="region of interest" description="Disordered" evidence="1">
    <location>
        <begin position="49"/>
        <end position="70"/>
    </location>
</feature>
<dbReference type="Proteomes" id="UP000290560">
    <property type="component" value="Unassembled WGS sequence"/>
</dbReference>
<organism evidence="2">
    <name type="scientific">Ensete ventricosum</name>
    <name type="common">Abyssinian banana</name>
    <name type="synonym">Musa ensete</name>
    <dbReference type="NCBI Taxonomy" id="4639"/>
    <lineage>
        <taxon>Eukaryota</taxon>
        <taxon>Viridiplantae</taxon>
        <taxon>Streptophyta</taxon>
        <taxon>Embryophyta</taxon>
        <taxon>Tracheophyta</taxon>
        <taxon>Spermatophyta</taxon>
        <taxon>Magnoliopsida</taxon>
        <taxon>Liliopsida</taxon>
        <taxon>Zingiberales</taxon>
        <taxon>Musaceae</taxon>
        <taxon>Ensete</taxon>
    </lineage>
</organism>
<gene>
    <name evidence="2" type="ORF">BHM03_00020998</name>
</gene>
<accession>A0A445MG18</accession>
<dbReference type="EMBL" id="KV875842">
    <property type="protein sequence ID" value="RZR73163.1"/>
    <property type="molecule type" value="Genomic_DNA"/>
</dbReference>
<proteinExistence type="predicted"/>